<reference evidence="4 5" key="2">
    <citation type="submission" date="2018-06" db="EMBL/GenBank/DDBJ databases">
        <title>Metagenomic assembly of (sub)arctic Cyanobacteria and their associated microbiome from non-axenic cultures.</title>
        <authorList>
            <person name="Baurain D."/>
        </authorList>
    </citation>
    <scope>NUCLEOTIDE SEQUENCE [LARGE SCALE GENOMIC DNA]</scope>
    <source>
        <strain evidence="4">ULC041bin1</strain>
    </source>
</reference>
<feature type="compositionally biased region" description="Low complexity" evidence="2">
    <location>
        <begin position="112"/>
        <end position="146"/>
    </location>
</feature>
<dbReference type="Gene3D" id="3.30.1330.60">
    <property type="entry name" value="OmpA-like domain"/>
    <property type="match status" value="1"/>
</dbReference>
<dbReference type="GO" id="GO:0016020">
    <property type="term" value="C:membrane"/>
    <property type="evidence" value="ECO:0007669"/>
    <property type="project" value="UniProtKB-UniRule"/>
</dbReference>
<sequence length="375" mass="38643">MADSPNLPPISPEPGAPSAGPGPGKVAPGPVIPPPAPKPRSGLGAGLHGLWTLVVRLIILGAGVSLGWLAGLLVAQALPSSNPEPPLTEVALRYGSQTRRKLRQMPRWWQGSAPPADAPADNNASPAAAVSESTETAAPEAAVPEALTEDERDSIEADLTSLQQDLASVTARLTELETTLGAAPNGTVEERLQQLNQRLGPASAIADAPETDAPETDAPETDAPQANAAETNDSAEAAPAAPPPATRVPYQEPRFALVSDRIVLPSALLFEPGSSTLTAPGQQLLDSIAPDLARYGAATLLVGSHTDGAADPDQASQITLQQAVAVEQYLAPQLEGSGTRWVSVGYGQTRPSTGGNTPDDQQRNQRVEIGIVPSN</sequence>
<dbReference type="PANTHER" id="PTHR30329">
    <property type="entry name" value="STATOR ELEMENT OF FLAGELLAR MOTOR COMPLEX"/>
    <property type="match status" value="1"/>
</dbReference>
<accession>A0A2W4W9P1</accession>
<dbReference type="EMBL" id="QBMN01000063">
    <property type="protein sequence ID" value="PZO41556.1"/>
    <property type="molecule type" value="Genomic_DNA"/>
</dbReference>
<dbReference type="Proteomes" id="UP000249081">
    <property type="component" value="Unassembled WGS sequence"/>
</dbReference>
<protein>
    <recommendedName>
        <fullName evidence="3">OmpA-like domain-containing protein</fullName>
    </recommendedName>
</protein>
<feature type="domain" description="OmpA-like" evidence="3">
    <location>
        <begin position="258"/>
        <end position="375"/>
    </location>
</feature>
<dbReference type="PROSITE" id="PS51123">
    <property type="entry name" value="OMPA_2"/>
    <property type="match status" value="1"/>
</dbReference>
<feature type="compositionally biased region" description="Polar residues" evidence="2">
    <location>
        <begin position="349"/>
        <end position="359"/>
    </location>
</feature>
<dbReference type="Pfam" id="PF00691">
    <property type="entry name" value="OmpA"/>
    <property type="match status" value="1"/>
</dbReference>
<keyword evidence="1" id="KW-0472">Membrane</keyword>
<evidence type="ECO:0000256" key="2">
    <source>
        <dbReference type="SAM" id="MobiDB-lite"/>
    </source>
</evidence>
<name>A0A2W4W9P1_9CYAN</name>
<feature type="region of interest" description="Disordered" evidence="2">
    <location>
        <begin position="1"/>
        <end position="38"/>
    </location>
</feature>
<organism evidence="4 5">
    <name type="scientific">Shackletoniella antarctica</name>
    <dbReference type="NCBI Taxonomy" id="268115"/>
    <lineage>
        <taxon>Bacteria</taxon>
        <taxon>Bacillati</taxon>
        <taxon>Cyanobacteriota</taxon>
        <taxon>Cyanophyceae</taxon>
        <taxon>Oculatellales</taxon>
        <taxon>Oculatellaceae</taxon>
        <taxon>Shackletoniella</taxon>
    </lineage>
</organism>
<dbReference type="InterPro" id="IPR006665">
    <property type="entry name" value="OmpA-like"/>
</dbReference>
<dbReference type="CDD" id="cd07185">
    <property type="entry name" value="OmpA_C-like"/>
    <property type="match status" value="1"/>
</dbReference>
<comment type="caution">
    <text evidence="4">The sequence shown here is derived from an EMBL/GenBank/DDBJ whole genome shotgun (WGS) entry which is preliminary data.</text>
</comment>
<dbReference type="PANTHER" id="PTHR30329:SF21">
    <property type="entry name" value="LIPOPROTEIN YIAD-RELATED"/>
    <property type="match status" value="1"/>
</dbReference>
<dbReference type="SUPFAM" id="SSF103088">
    <property type="entry name" value="OmpA-like"/>
    <property type="match status" value="1"/>
</dbReference>
<feature type="region of interest" description="Disordered" evidence="2">
    <location>
        <begin position="341"/>
        <end position="365"/>
    </location>
</feature>
<feature type="compositionally biased region" description="Pro residues" evidence="2">
    <location>
        <begin position="1"/>
        <end position="15"/>
    </location>
</feature>
<evidence type="ECO:0000256" key="1">
    <source>
        <dbReference type="PROSITE-ProRule" id="PRU00473"/>
    </source>
</evidence>
<evidence type="ECO:0000313" key="5">
    <source>
        <dbReference type="Proteomes" id="UP000249081"/>
    </source>
</evidence>
<feature type="compositionally biased region" description="Acidic residues" evidence="2">
    <location>
        <begin position="209"/>
        <end position="220"/>
    </location>
</feature>
<evidence type="ECO:0000313" key="4">
    <source>
        <dbReference type="EMBL" id="PZO41556.1"/>
    </source>
</evidence>
<feature type="region of interest" description="Disordered" evidence="2">
    <location>
        <begin position="109"/>
        <end position="153"/>
    </location>
</feature>
<feature type="region of interest" description="Disordered" evidence="2">
    <location>
        <begin position="207"/>
        <end position="248"/>
    </location>
</feature>
<reference evidence="5" key="1">
    <citation type="submission" date="2018-04" db="EMBL/GenBank/DDBJ databases">
        <authorList>
            <person name="Cornet L."/>
        </authorList>
    </citation>
    <scope>NUCLEOTIDE SEQUENCE [LARGE SCALE GENOMIC DNA]</scope>
</reference>
<evidence type="ECO:0000259" key="3">
    <source>
        <dbReference type="PROSITE" id="PS51123"/>
    </source>
</evidence>
<feature type="compositionally biased region" description="Low complexity" evidence="2">
    <location>
        <begin position="226"/>
        <end position="239"/>
    </location>
</feature>
<dbReference type="AlphaFoldDB" id="A0A2W4W9P1"/>
<dbReference type="InterPro" id="IPR050330">
    <property type="entry name" value="Bact_OuterMem_StrucFunc"/>
</dbReference>
<dbReference type="InterPro" id="IPR036737">
    <property type="entry name" value="OmpA-like_sf"/>
</dbReference>
<feature type="compositionally biased region" description="Low complexity" evidence="2">
    <location>
        <begin position="16"/>
        <end position="29"/>
    </location>
</feature>
<gene>
    <name evidence="4" type="ORF">DCF17_10605</name>
</gene>
<proteinExistence type="predicted"/>